<dbReference type="Proteomes" id="UP001159363">
    <property type="component" value="Chromosome 4"/>
</dbReference>
<organism evidence="2 3">
    <name type="scientific">Dryococelus australis</name>
    <dbReference type="NCBI Taxonomy" id="614101"/>
    <lineage>
        <taxon>Eukaryota</taxon>
        <taxon>Metazoa</taxon>
        <taxon>Ecdysozoa</taxon>
        <taxon>Arthropoda</taxon>
        <taxon>Hexapoda</taxon>
        <taxon>Insecta</taxon>
        <taxon>Pterygota</taxon>
        <taxon>Neoptera</taxon>
        <taxon>Polyneoptera</taxon>
        <taxon>Phasmatodea</taxon>
        <taxon>Verophasmatodea</taxon>
        <taxon>Anareolatae</taxon>
        <taxon>Phasmatidae</taxon>
        <taxon>Eurycanthinae</taxon>
        <taxon>Dryococelus</taxon>
    </lineage>
</organism>
<reference evidence="2 3" key="1">
    <citation type="submission" date="2023-02" db="EMBL/GenBank/DDBJ databases">
        <title>LHISI_Scaffold_Assembly.</title>
        <authorList>
            <person name="Stuart O.P."/>
            <person name="Cleave R."/>
            <person name="Magrath M.J.L."/>
            <person name="Mikheyev A.S."/>
        </authorList>
    </citation>
    <scope>NUCLEOTIDE SEQUENCE [LARGE SCALE GENOMIC DNA]</scope>
    <source>
        <strain evidence="2">Daus_M_001</strain>
        <tissue evidence="2">Leg muscle</tissue>
    </source>
</reference>
<comment type="caution">
    <text evidence="2">The sequence shown here is derived from an EMBL/GenBank/DDBJ whole genome shotgun (WGS) entry which is preliminary data.</text>
</comment>
<feature type="compositionally biased region" description="Polar residues" evidence="1">
    <location>
        <begin position="297"/>
        <end position="306"/>
    </location>
</feature>
<evidence type="ECO:0000256" key="1">
    <source>
        <dbReference type="SAM" id="MobiDB-lite"/>
    </source>
</evidence>
<dbReference type="EMBL" id="JARBHB010000005">
    <property type="protein sequence ID" value="KAJ8882773.1"/>
    <property type="molecule type" value="Genomic_DNA"/>
</dbReference>
<proteinExistence type="predicted"/>
<evidence type="ECO:0000313" key="3">
    <source>
        <dbReference type="Proteomes" id="UP001159363"/>
    </source>
</evidence>
<gene>
    <name evidence="2" type="ORF">PR048_014587</name>
</gene>
<name>A0ABQ9HFF5_9NEOP</name>
<sequence>MVRSDSGPRILCIDLAYPMPIKPKWLPLLCPREASFPYLPDRQKTDFLWLVYASGRRSRRDGLRDLQEVKPLRTDEREERRLVCTVITDRTDTLSRSKRISHIILCLRTWYVAGCSIRTSCRCTYYCGRYCPFSTGACGCNRLERRAWRDEWHVIVFSDESRFRLQHRNDSPRVWRHRGAPLAVSCDTASLGLYINMTMRDRMWHISSDASWMISMPQCFLGLRIRRISRPTPDICDYNGQTLGTSRSSTNSGQMMSARCLMPEAADGNVDWQLAVCRQCQKYTVQLTARYKMHSGPTYTKSTSRNRAGRRLPTNSGQIAGPQSYAGSGPIDGGKASGLRRLDDGKTPGLRWLDCGKTPGMWRLDSGNMPGLRRLDGGNMPGLRRLNGGKSWTSDCWVSLRCQACSGMMSRHRHVSWTPAVTRPELAICSSYVKAIILGHVCLAISHRDQIARPPSCPREVCLGNAISRAGKSAACSPCCQDAVQVLRTQCKCKLSRLLSSISRHLGLSRVVDFFSNVLAVVAAAIIRERYLPVKLSIPIEIVVQISVVIPELANSIADIVPKPAISDVSRQASLWDAPATLGTVRLEYGSTIWHKRPGLAHIWRKLLSVQRAALLAVTKVYHSTSMDALQVLAGIAPMELCVAKLGEFALENVTGTVDPDSRKVDWEKLNSGRPLTRGELPMLSFPVWERLHLNIYPSHTMMQFLSGHGDFKDKLHDLGIVESQFCNDFLVPHTMGHVLNDCVCFIGLCEQIRWNLSLIGLDFGLAAIKAANSTVRALLSAFASKIISWLDAVDRMRAARLSIVTLQPN</sequence>
<feature type="region of interest" description="Disordered" evidence="1">
    <location>
        <begin position="296"/>
        <end position="333"/>
    </location>
</feature>
<accession>A0ABQ9HFF5</accession>
<protein>
    <submittedName>
        <fullName evidence="2">Uncharacterized protein</fullName>
    </submittedName>
</protein>
<keyword evidence="3" id="KW-1185">Reference proteome</keyword>
<evidence type="ECO:0000313" key="2">
    <source>
        <dbReference type="EMBL" id="KAJ8882773.1"/>
    </source>
</evidence>